<proteinExistence type="inferred from homology"/>
<reference evidence="13" key="1">
    <citation type="submission" date="2021-01" db="EMBL/GenBank/DDBJ databases">
        <authorList>
            <consortium name="Genoscope - CEA"/>
            <person name="William W."/>
        </authorList>
    </citation>
    <scope>NUCLEOTIDE SEQUENCE</scope>
</reference>
<feature type="compositionally biased region" description="Acidic residues" evidence="10">
    <location>
        <begin position="284"/>
        <end position="302"/>
    </location>
</feature>
<evidence type="ECO:0000256" key="3">
    <source>
        <dbReference type="ARBA" id="ARBA00022475"/>
    </source>
</evidence>
<keyword evidence="8 11" id="KW-0472">Membrane</keyword>
<gene>
    <name evidence="13" type="ORF">DARMORV10_A02P31100.1</name>
</gene>
<evidence type="ECO:0000256" key="6">
    <source>
        <dbReference type="ARBA" id="ARBA00022989"/>
    </source>
</evidence>
<dbReference type="AlphaFoldDB" id="A0A816X7J1"/>
<dbReference type="PANTHER" id="PTHR32219:SF12">
    <property type="entry name" value="PROTON PUMP-INTERACTOR 4"/>
    <property type="match status" value="1"/>
</dbReference>
<evidence type="ECO:0000256" key="2">
    <source>
        <dbReference type="ARBA" id="ARBA00004389"/>
    </source>
</evidence>
<organism evidence="13">
    <name type="scientific">Brassica napus</name>
    <name type="common">Rape</name>
    <dbReference type="NCBI Taxonomy" id="3708"/>
    <lineage>
        <taxon>Eukaryota</taxon>
        <taxon>Viridiplantae</taxon>
        <taxon>Streptophyta</taxon>
        <taxon>Embryophyta</taxon>
        <taxon>Tracheophyta</taxon>
        <taxon>Spermatophyta</taxon>
        <taxon>Magnoliopsida</taxon>
        <taxon>eudicotyledons</taxon>
        <taxon>Gunneridae</taxon>
        <taxon>Pentapetalae</taxon>
        <taxon>rosids</taxon>
        <taxon>malvids</taxon>
        <taxon>Brassicales</taxon>
        <taxon>Brassicaceae</taxon>
        <taxon>Brassiceae</taxon>
        <taxon>Brassica</taxon>
    </lineage>
</organism>
<dbReference type="InterPro" id="IPR040892">
    <property type="entry name" value="RPN1_N"/>
</dbReference>
<evidence type="ECO:0000256" key="9">
    <source>
        <dbReference type="ARBA" id="ARBA00038080"/>
    </source>
</evidence>
<feature type="domain" description="RPN1 N-terminal" evidence="12">
    <location>
        <begin position="50"/>
        <end position="116"/>
    </location>
</feature>
<keyword evidence="3" id="KW-1003">Cell membrane</keyword>
<sequence length="368" mass="41693">MAPGPDPNSVGDGAKRDEATTKVPSKDPKKKDDKKEEDLSEEDLQLKQNLELYVESVQDPNLELQKAALESMRQEIRASTSSMTSVPKPLKFLRPHYGTLKEFHKNMVESDLKESLGYRLTGSEGDIGSWGHEYVRNLAGEIAEEYTVRQVRKQLFMSSLCLAFLCRFNVSYLDITDCYMLDRMPKRGASVRTLGKNIGAKDTASRRLPEILVNNLDEATVKEMRKQEEIAKAKLAMEKKKKLAEKAAAKAAIRAQKEAEKKEQKEREKAAKKKTGGSNAYEAISEEVPEASEAEKEEIEAPVEEKPKKEKKVLKEKPIRNRIRNRGGPETLPRPMLKRKKQTNYMVWAAPAAVVVLMLLDLGYYYVF</sequence>
<dbReference type="PANTHER" id="PTHR32219">
    <property type="entry name" value="RNA-BINDING PROTEIN YLMH-RELATED"/>
    <property type="match status" value="1"/>
</dbReference>
<evidence type="ECO:0000313" key="13">
    <source>
        <dbReference type="EMBL" id="CAF2142715.1"/>
    </source>
</evidence>
<dbReference type="Proteomes" id="UP001295469">
    <property type="component" value="Chromosome A02"/>
</dbReference>
<evidence type="ECO:0000256" key="10">
    <source>
        <dbReference type="SAM" id="MobiDB-lite"/>
    </source>
</evidence>
<evidence type="ECO:0000256" key="1">
    <source>
        <dbReference type="ARBA" id="ARBA00004162"/>
    </source>
</evidence>
<dbReference type="Pfam" id="PF17781">
    <property type="entry name" value="RPN1_RPN2_N"/>
    <property type="match status" value="1"/>
</dbReference>
<evidence type="ECO:0000256" key="4">
    <source>
        <dbReference type="ARBA" id="ARBA00022692"/>
    </source>
</evidence>
<dbReference type="InterPro" id="IPR055282">
    <property type="entry name" value="PPI1-4"/>
</dbReference>
<evidence type="ECO:0000259" key="12">
    <source>
        <dbReference type="Pfam" id="PF17781"/>
    </source>
</evidence>
<evidence type="ECO:0000256" key="11">
    <source>
        <dbReference type="SAM" id="Phobius"/>
    </source>
</evidence>
<comment type="subcellular location">
    <subcellularLocation>
        <location evidence="1">Cell membrane</location>
        <topology evidence="1">Single-pass membrane protein</topology>
    </subcellularLocation>
    <subcellularLocation>
        <location evidence="2">Endoplasmic reticulum membrane</location>
        <topology evidence="2">Single-pass membrane protein</topology>
    </subcellularLocation>
</comment>
<comment type="similarity">
    <text evidence="9">Belongs to the plant Proton pump-interactor protein family.</text>
</comment>
<evidence type="ECO:0000256" key="8">
    <source>
        <dbReference type="ARBA" id="ARBA00023136"/>
    </source>
</evidence>
<dbReference type="EMBL" id="HG994356">
    <property type="protein sequence ID" value="CAF2142715.1"/>
    <property type="molecule type" value="Genomic_DNA"/>
</dbReference>
<keyword evidence="7" id="KW-0175">Coiled coil</keyword>
<protein>
    <submittedName>
        <fullName evidence="13">(rape) hypothetical protein</fullName>
    </submittedName>
</protein>
<accession>A0A816X7J1</accession>
<dbReference type="GO" id="GO:0005886">
    <property type="term" value="C:plasma membrane"/>
    <property type="evidence" value="ECO:0007669"/>
    <property type="project" value="UniProtKB-SubCell"/>
</dbReference>
<feature type="compositionally biased region" description="Basic and acidic residues" evidence="10">
    <location>
        <begin position="13"/>
        <end position="37"/>
    </location>
</feature>
<keyword evidence="5" id="KW-0256">Endoplasmic reticulum</keyword>
<dbReference type="GO" id="GO:0005789">
    <property type="term" value="C:endoplasmic reticulum membrane"/>
    <property type="evidence" value="ECO:0007669"/>
    <property type="project" value="UniProtKB-SubCell"/>
</dbReference>
<evidence type="ECO:0000256" key="5">
    <source>
        <dbReference type="ARBA" id="ARBA00022824"/>
    </source>
</evidence>
<name>A0A816X7J1_BRANA</name>
<feature type="compositionally biased region" description="Basic and acidic residues" evidence="10">
    <location>
        <begin position="255"/>
        <end position="269"/>
    </location>
</feature>
<feature type="transmembrane region" description="Helical" evidence="11">
    <location>
        <begin position="345"/>
        <end position="367"/>
    </location>
</feature>
<feature type="compositionally biased region" description="Basic and acidic residues" evidence="10">
    <location>
        <begin position="303"/>
        <end position="319"/>
    </location>
</feature>
<keyword evidence="4 11" id="KW-0812">Transmembrane</keyword>
<evidence type="ECO:0000256" key="7">
    <source>
        <dbReference type="ARBA" id="ARBA00023054"/>
    </source>
</evidence>
<keyword evidence="6 11" id="KW-1133">Transmembrane helix</keyword>
<feature type="region of interest" description="Disordered" evidence="10">
    <location>
        <begin position="254"/>
        <end position="335"/>
    </location>
</feature>
<feature type="region of interest" description="Disordered" evidence="10">
    <location>
        <begin position="1"/>
        <end position="43"/>
    </location>
</feature>